<dbReference type="WBParaSite" id="PEQ_0000573201-mRNA-1">
    <property type="protein sequence ID" value="PEQ_0000573201-mRNA-1"/>
    <property type="gene ID" value="PEQ_0000573201"/>
</dbReference>
<dbReference type="AlphaFoldDB" id="A0A914RLQ0"/>
<dbReference type="Proteomes" id="UP000887564">
    <property type="component" value="Unplaced"/>
</dbReference>
<keyword evidence="1" id="KW-0175">Coiled coil</keyword>
<sequence length="94" mass="10920">MERDAGDMIAKITELERKNVELSLQLKRQSETLSPLNDETGSQTEFMLAPQTELRIEKERIKIMENELLELKKLMLQSDNQKLVALASRVRHLL</sequence>
<protein>
    <submittedName>
        <fullName evidence="3">Uncharacterized protein</fullName>
    </submittedName>
</protein>
<reference evidence="3" key="1">
    <citation type="submission" date="2022-11" db="UniProtKB">
        <authorList>
            <consortium name="WormBaseParasite"/>
        </authorList>
    </citation>
    <scope>IDENTIFICATION</scope>
</reference>
<keyword evidence="2" id="KW-1185">Reference proteome</keyword>
<proteinExistence type="predicted"/>
<organism evidence="2 3">
    <name type="scientific">Parascaris equorum</name>
    <name type="common">Equine roundworm</name>
    <dbReference type="NCBI Taxonomy" id="6256"/>
    <lineage>
        <taxon>Eukaryota</taxon>
        <taxon>Metazoa</taxon>
        <taxon>Ecdysozoa</taxon>
        <taxon>Nematoda</taxon>
        <taxon>Chromadorea</taxon>
        <taxon>Rhabditida</taxon>
        <taxon>Spirurina</taxon>
        <taxon>Ascaridomorpha</taxon>
        <taxon>Ascaridoidea</taxon>
        <taxon>Ascarididae</taxon>
        <taxon>Parascaris</taxon>
    </lineage>
</organism>
<evidence type="ECO:0000256" key="1">
    <source>
        <dbReference type="SAM" id="Coils"/>
    </source>
</evidence>
<evidence type="ECO:0000313" key="2">
    <source>
        <dbReference type="Proteomes" id="UP000887564"/>
    </source>
</evidence>
<feature type="coiled-coil region" evidence="1">
    <location>
        <begin position="12"/>
        <end position="81"/>
    </location>
</feature>
<name>A0A914RLQ0_PAREQ</name>
<accession>A0A914RLQ0</accession>
<evidence type="ECO:0000313" key="3">
    <source>
        <dbReference type="WBParaSite" id="PEQ_0000573201-mRNA-1"/>
    </source>
</evidence>